<keyword evidence="5" id="KW-0809">Transit peptide</keyword>
<dbReference type="InParanoid" id="A0A3N4KD42"/>
<evidence type="ECO:0000313" key="10">
    <source>
        <dbReference type="EMBL" id="RPB08397.1"/>
    </source>
</evidence>
<evidence type="ECO:0000256" key="1">
    <source>
        <dbReference type="ARBA" id="ARBA00003675"/>
    </source>
</evidence>
<name>A0A3N4KD42_9PEZI</name>
<dbReference type="PANTHER" id="PTHR13137:SF6">
    <property type="entry name" value="SUCCINATE DEHYDROGENASE ASSEMBLY FACTOR 3, MITOCHONDRIAL"/>
    <property type="match status" value="1"/>
</dbReference>
<evidence type="ECO:0000256" key="3">
    <source>
        <dbReference type="ARBA" id="ARBA00006020"/>
    </source>
</evidence>
<dbReference type="STRING" id="1392247.A0A3N4KD42"/>
<evidence type="ECO:0000256" key="9">
    <source>
        <dbReference type="SAM" id="MobiDB-lite"/>
    </source>
</evidence>
<keyword evidence="11" id="KW-1185">Reference proteome</keyword>
<evidence type="ECO:0000256" key="8">
    <source>
        <dbReference type="RuleBase" id="RU368039"/>
    </source>
</evidence>
<keyword evidence="6 8" id="KW-0496">Mitochondrion</keyword>
<proteinExistence type="inferred from homology"/>
<organism evidence="10 11">
    <name type="scientific">Morchella conica CCBAS932</name>
    <dbReference type="NCBI Taxonomy" id="1392247"/>
    <lineage>
        <taxon>Eukaryota</taxon>
        <taxon>Fungi</taxon>
        <taxon>Dikarya</taxon>
        <taxon>Ascomycota</taxon>
        <taxon>Pezizomycotina</taxon>
        <taxon>Pezizomycetes</taxon>
        <taxon>Pezizales</taxon>
        <taxon>Morchellaceae</taxon>
        <taxon>Morchella</taxon>
    </lineage>
</organism>
<dbReference type="OrthoDB" id="278329at2759"/>
<dbReference type="PANTHER" id="PTHR13137">
    <property type="entry name" value="DC11 ACN9 HOMOLOG"/>
    <property type="match status" value="1"/>
</dbReference>
<dbReference type="GO" id="GO:0005759">
    <property type="term" value="C:mitochondrial matrix"/>
    <property type="evidence" value="ECO:0007669"/>
    <property type="project" value="UniProtKB-SubCell"/>
</dbReference>
<dbReference type="GO" id="GO:0034553">
    <property type="term" value="P:mitochondrial respiratory chain complex II assembly"/>
    <property type="evidence" value="ECO:0007669"/>
    <property type="project" value="UniProtKB-UniRule"/>
</dbReference>
<evidence type="ECO:0000256" key="7">
    <source>
        <dbReference type="ARBA" id="ARBA00023186"/>
    </source>
</evidence>
<dbReference type="GO" id="GO:0005758">
    <property type="term" value="C:mitochondrial intermembrane space"/>
    <property type="evidence" value="ECO:0007669"/>
    <property type="project" value="TreeGrafter"/>
</dbReference>
<reference evidence="10 11" key="1">
    <citation type="journal article" date="2018" name="Nat. Ecol. Evol.">
        <title>Pezizomycetes genomes reveal the molecular basis of ectomycorrhizal truffle lifestyle.</title>
        <authorList>
            <person name="Murat C."/>
            <person name="Payen T."/>
            <person name="Noel B."/>
            <person name="Kuo A."/>
            <person name="Morin E."/>
            <person name="Chen J."/>
            <person name="Kohler A."/>
            <person name="Krizsan K."/>
            <person name="Balestrini R."/>
            <person name="Da Silva C."/>
            <person name="Montanini B."/>
            <person name="Hainaut M."/>
            <person name="Levati E."/>
            <person name="Barry K.W."/>
            <person name="Belfiori B."/>
            <person name="Cichocki N."/>
            <person name="Clum A."/>
            <person name="Dockter R.B."/>
            <person name="Fauchery L."/>
            <person name="Guy J."/>
            <person name="Iotti M."/>
            <person name="Le Tacon F."/>
            <person name="Lindquist E.A."/>
            <person name="Lipzen A."/>
            <person name="Malagnac F."/>
            <person name="Mello A."/>
            <person name="Molinier V."/>
            <person name="Miyauchi S."/>
            <person name="Poulain J."/>
            <person name="Riccioni C."/>
            <person name="Rubini A."/>
            <person name="Sitrit Y."/>
            <person name="Splivallo R."/>
            <person name="Traeger S."/>
            <person name="Wang M."/>
            <person name="Zifcakova L."/>
            <person name="Wipf D."/>
            <person name="Zambonelli A."/>
            <person name="Paolocci F."/>
            <person name="Nowrousian M."/>
            <person name="Ottonello S."/>
            <person name="Baldrian P."/>
            <person name="Spatafora J.W."/>
            <person name="Henrissat B."/>
            <person name="Nagy L.G."/>
            <person name="Aury J.M."/>
            <person name="Wincker P."/>
            <person name="Grigoriev I.V."/>
            <person name="Bonfante P."/>
            <person name="Martin F.M."/>
        </authorList>
    </citation>
    <scope>NUCLEOTIDE SEQUENCE [LARGE SCALE GENOMIC DNA]</scope>
    <source>
        <strain evidence="10 11">CCBAS932</strain>
    </source>
</reference>
<sequence>MRTFHRLLASHGIPNKAKSTLALLPPIPLYRRLFRAHRNKLGPMMGEGGGWLVNQLWWWQERFFGDEYIKAEFRRHRDIDNPLQIVGFLKEWQLYAQKIEGDTWRDEKLDEEKLNKMSDQQVGQLYELMKAIKNPHGDGEHGEGEGGNAPPEKI</sequence>
<dbReference type="EMBL" id="ML119164">
    <property type="protein sequence ID" value="RPB08397.1"/>
    <property type="molecule type" value="Genomic_DNA"/>
</dbReference>
<dbReference type="CDD" id="cd20270">
    <property type="entry name" value="Complex1_LYR_SDHAF3_LYRM10"/>
    <property type="match status" value="1"/>
</dbReference>
<comment type="subcellular location">
    <subcellularLocation>
        <location evidence="2 8">Mitochondrion matrix</location>
    </subcellularLocation>
</comment>
<dbReference type="FunCoup" id="A0A3N4KD42">
    <property type="interactions" value="262"/>
</dbReference>
<evidence type="ECO:0000256" key="6">
    <source>
        <dbReference type="ARBA" id="ARBA00023128"/>
    </source>
</evidence>
<dbReference type="AlphaFoldDB" id="A0A3N4KD42"/>
<dbReference type="Pfam" id="PF13233">
    <property type="entry name" value="Complex1_LYR_2"/>
    <property type="match status" value="1"/>
</dbReference>
<dbReference type="GO" id="GO:0006105">
    <property type="term" value="P:succinate metabolic process"/>
    <property type="evidence" value="ECO:0007669"/>
    <property type="project" value="TreeGrafter"/>
</dbReference>
<comment type="function">
    <text evidence="1 8">Plays an essential role in the assembly of succinate dehydrogenase (SDH), an enzyme complex (also referred to as respiratory complex II) that is a component of both the tricarboxylic acid (TCA) cycle and the mitochondrial electron transport chain, and which couples the oxidation of succinate to fumarate with the reduction of ubiquinone (coenzyme Q) to ubiquinol. Promotes maturation of the iron-sulfur protein subunit of the SDH catalytic dimer, protecting it from the deleterious effects of oxidants. May act together with SDHAF1.</text>
</comment>
<feature type="region of interest" description="Disordered" evidence="9">
    <location>
        <begin position="133"/>
        <end position="154"/>
    </location>
</feature>
<evidence type="ECO:0000256" key="5">
    <source>
        <dbReference type="ARBA" id="ARBA00022946"/>
    </source>
</evidence>
<feature type="compositionally biased region" description="Basic and acidic residues" evidence="9">
    <location>
        <begin position="135"/>
        <end position="144"/>
    </location>
</feature>
<gene>
    <name evidence="10" type="ORF">P167DRAFT_549019</name>
</gene>
<dbReference type="Proteomes" id="UP000277580">
    <property type="component" value="Unassembled WGS sequence"/>
</dbReference>
<keyword evidence="7 8" id="KW-0143">Chaperone</keyword>
<dbReference type="InterPro" id="IPR008381">
    <property type="entry name" value="SDHAF3/Sdh7"/>
</dbReference>
<evidence type="ECO:0000256" key="2">
    <source>
        <dbReference type="ARBA" id="ARBA00004305"/>
    </source>
</evidence>
<comment type="similarity">
    <text evidence="3 8">Belongs to the complex I LYR family. SDHAF3 subfamily.</text>
</comment>
<evidence type="ECO:0000256" key="4">
    <source>
        <dbReference type="ARBA" id="ARBA00011273"/>
    </source>
</evidence>
<protein>
    <recommendedName>
        <fullName evidence="8">Succinate dehydrogenase assembly factor 3</fullName>
        <shortName evidence="8">SDH assembly factor 3</shortName>
        <shortName evidence="8">SDHAF3</shortName>
    </recommendedName>
</protein>
<comment type="subunit">
    <text evidence="4 8">Interacts with the iron-sulfur protein subunit within the SDH catalytic dimer.</text>
</comment>
<evidence type="ECO:0000313" key="11">
    <source>
        <dbReference type="Proteomes" id="UP000277580"/>
    </source>
</evidence>
<accession>A0A3N4KD42</accession>